<feature type="domain" description="KIX" evidence="13">
    <location>
        <begin position="588"/>
        <end position="664"/>
    </location>
</feature>
<evidence type="ECO:0000256" key="6">
    <source>
        <dbReference type="ARBA" id="ARBA00023125"/>
    </source>
</evidence>
<evidence type="ECO:0000313" key="16">
    <source>
        <dbReference type="Proteomes" id="UP000683360"/>
    </source>
</evidence>
<dbReference type="PROSITE" id="PS51030">
    <property type="entry name" value="NUCLEAR_REC_DBD_2"/>
    <property type="match status" value="1"/>
</dbReference>
<dbReference type="Proteomes" id="UP000683360">
    <property type="component" value="Unassembled WGS sequence"/>
</dbReference>
<dbReference type="InterPro" id="IPR001628">
    <property type="entry name" value="Znf_hrmn_rcpt"/>
</dbReference>
<dbReference type="Gene3D" id="3.30.50.10">
    <property type="entry name" value="Erythroid Transcription Factor GATA-1, subunit A"/>
    <property type="match status" value="1"/>
</dbReference>
<keyword evidence="8" id="KW-0675">Receptor</keyword>
<evidence type="ECO:0000259" key="12">
    <source>
        <dbReference type="PROSITE" id="PS50134"/>
    </source>
</evidence>
<organism evidence="15 16">
    <name type="scientific">Mytilus edulis</name>
    <name type="common">Blue mussel</name>
    <dbReference type="NCBI Taxonomy" id="6550"/>
    <lineage>
        <taxon>Eukaryota</taxon>
        <taxon>Metazoa</taxon>
        <taxon>Spiralia</taxon>
        <taxon>Lophotrochozoa</taxon>
        <taxon>Mollusca</taxon>
        <taxon>Bivalvia</taxon>
        <taxon>Autobranchia</taxon>
        <taxon>Pteriomorphia</taxon>
        <taxon>Mytilida</taxon>
        <taxon>Mytiloidea</taxon>
        <taxon>Mytilidae</taxon>
        <taxon>Mytilinae</taxon>
        <taxon>Mytilus</taxon>
    </lineage>
</organism>
<dbReference type="PROSITE" id="PS50952">
    <property type="entry name" value="KIX"/>
    <property type="match status" value="1"/>
</dbReference>
<dbReference type="PROSITE" id="PS50088">
    <property type="entry name" value="ANK_REPEAT"/>
    <property type="match status" value="3"/>
</dbReference>
<keyword evidence="3 11" id="KW-0863">Zinc-finger</keyword>
<evidence type="ECO:0000256" key="10">
    <source>
        <dbReference type="PROSITE-ProRule" id="PRU00023"/>
    </source>
</evidence>
<dbReference type="InterPro" id="IPR044101">
    <property type="entry name" value="NR_DBD_ROR"/>
</dbReference>
<evidence type="ECO:0000259" key="14">
    <source>
        <dbReference type="PROSITE" id="PS51030"/>
    </source>
</evidence>
<dbReference type="Gene3D" id="1.25.40.20">
    <property type="entry name" value="Ankyrin repeat-containing domain"/>
    <property type="match status" value="2"/>
</dbReference>
<dbReference type="InterPro" id="IPR013088">
    <property type="entry name" value="Znf_NHR/GATA"/>
</dbReference>
<proteinExistence type="predicted"/>
<evidence type="ECO:0000256" key="5">
    <source>
        <dbReference type="ARBA" id="ARBA00023015"/>
    </source>
</evidence>
<feature type="zinc finger region" description="TAZ-type" evidence="11">
    <location>
        <begin position="341"/>
        <end position="423"/>
    </location>
</feature>
<keyword evidence="2 11" id="KW-0479">Metal-binding</keyword>
<dbReference type="PANTHER" id="PTHR45805:SF2">
    <property type="entry name" value="NUCLEAR HORMONE RECEPTOR HR3-RELATED"/>
    <property type="match status" value="1"/>
</dbReference>
<dbReference type="InterPro" id="IPR000197">
    <property type="entry name" value="Znf_TAZ"/>
</dbReference>
<dbReference type="SMART" id="SM00551">
    <property type="entry name" value="ZnF_TAZ"/>
    <property type="match status" value="1"/>
</dbReference>
<dbReference type="GO" id="GO:0003712">
    <property type="term" value="F:transcription coregulator activity"/>
    <property type="evidence" value="ECO:0007669"/>
    <property type="project" value="InterPro"/>
</dbReference>
<dbReference type="SUPFAM" id="SSF48403">
    <property type="entry name" value="Ankyrin repeat"/>
    <property type="match status" value="1"/>
</dbReference>
<dbReference type="GO" id="GO:0000978">
    <property type="term" value="F:RNA polymerase II cis-regulatory region sequence-specific DNA binding"/>
    <property type="evidence" value="ECO:0007669"/>
    <property type="project" value="TreeGrafter"/>
</dbReference>
<evidence type="ECO:0000259" key="13">
    <source>
        <dbReference type="PROSITE" id="PS50952"/>
    </source>
</evidence>
<comment type="caution">
    <text evidence="15">The sequence shown here is derived from an EMBL/GenBank/DDBJ whole genome shotgun (WGS) entry which is preliminary data.</text>
</comment>
<evidence type="ECO:0000256" key="9">
    <source>
        <dbReference type="ARBA" id="ARBA00023242"/>
    </source>
</evidence>
<dbReference type="SUPFAM" id="SSF47040">
    <property type="entry name" value="Kix domain of CBP (creb binding protein)"/>
    <property type="match status" value="1"/>
</dbReference>
<dbReference type="InterPro" id="IPR003101">
    <property type="entry name" value="KIX_dom"/>
</dbReference>
<protein>
    <submittedName>
        <fullName evidence="15">NR1F4</fullName>
    </submittedName>
</protein>
<keyword evidence="7" id="KW-0804">Transcription</keyword>
<keyword evidence="4 11" id="KW-0862">Zinc</keyword>
<dbReference type="InterPro" id="IPR002110">
    <property type="entry name" value="Ankyrin_rpt"/>
</dbReference>
<dbReference type="PROSITE" id="PS50297">
    <property type="entry name" value="ANK_REP_REGION"/>
    <property type="match status" value="3"/>
</dbReference>
<dbReference type="PANTHER" id="PTHR45805">
    <property type="entry name" value="NUCLEAR HORMONE RECEPTOR HR3-RELATED"/>
    <property type="match status" value="1"/>
</dbReference>
<feature type="repeat" description="ANK" evidence="10">
    <location>
        <begin position="155"/>
        <end position="179"/>
    </location>
</feature>
<feature type="domain" description="TAZ-type" evidence="12">
    <location>
        <begin position="341"/>
        <end position="423"/>
    </location>
</feature>
<dbReference type="InterPro" id="IPR035898">
    <property type="entry name" value="TAZ_dom_sf"/>
</dbReference>
<evidence type="ECO:0000256" key="7">
    <source>
        <dbReference type="ARBA" id="ARBA00023163"/>
    </source>
</evidence>
<keyword evidence="6" id="KW-0238">DNA-binding</keyword>
<dbReference type="PROSITE" id="PS50134">
    <property type="entry name" value="ZF_TAZ"/>
    <property type="match status" value="1"/>
</dbReference>
<dbReference type="PRINTS" id="PR00047">
    <property type="entry name" value="STROIDFINGER"/>
</dbReference>
<evidence type="ECO:0000256" key="3">
    <source>
        <dbReference type="ARBA" id="ARBA00022771"/>
    </source>
</evidence>
<dbReference type="Pfam" id="PF12796">
    <property type="entry name" value="Ank_2"/>
    <property type="match status" value="1"/>
</dbReference>
<evidence type="ECO:0000256" key="2">
    <source>
        <dbReference type="ARBA" id="ARBA00022723"/>
    </source>
</evidence>
<dbReference type="OrthoDB" id="5798862at2759"/>
<keyword evidence="10" id="KW-0040">ANK repeat</keyword>
<dbReference type="EMBL" id="CAJPWZ010001628">
    <property type="protein sequence ID" value="CAG2219331.1"/>
    <property type="molecule type" value="Genomic_DNA"/>
</dbReference>
<dbReference type="GO" id="GO:0005634">
    <property type="term" value="C:nucleus"/>
    <property type="evidence" value="ECO:0007669"/>
    <property type="project" value="UniProtKB-SubCell"/>
</dbReference>
<dbReference type="CDD" id="cd06968">
    <property type="entry name" value="NR_DBD_ROR"/>
    <property type="match status" value="1"/>
</dbReference>
<dbReference type="GO" id="GO:0004879">
    <property type="term" value="F:nuclear receptor activity"/>
    <property type="evidence" value="ECO:0007669"/>
    <property type="project" value="TreeGrafter"/>
</dbReference>
<keyword evidence="5" id="KW-0805">Transcription regulation</keyword>
<dbReference type="Pfam" id="PF02172">
    <property type="entry name" value="KIX"/>
    <property type="match status" value="1"/>
</dbReference>
<gene>
    <name evidence="15" type="ORF">MEDL_32886</name>
</gene>
<dbReference type="PROSITE" id="PS00031">
    <property type="entry name" value="NUCLEAR_REC_DBD_1"/>
    <property type="match status" value="1"/>
</dbReference>
<sequence>MTHCDTTLMFNTEHETHHDTTLMFNTEHETYHDTKLMFNTEHETYHDTKHETFHDTKLMLNHLKHNTDTLILTYGLHLTTQSNTQHMVNGWTALMWAAMEGHVEVSQLLLENRCNKDITSYNGRTALMLAAMRGHVEVSRLLLENRCNKDITDRDGKTALHLAAEWGGLHVTRCLVEEGGISPFVKTHKGKTPYDLAAAGVFRPNKEVMEYLQTVMSEKSSGVTAGLGIEAQIEVIPCKVCGDKSSGVHYGVITCEGCKGFFRRSQAGPVNYQCPRNRNCVIDRVNRNRCQFCRLQKCLALGMSRDDVDISDMLPEVEDVPDEIVEVYKQSEVPEFPKDMDKRVQMNIKEHLMNLLHAYNCQQQKINCTDQTYKECFSSKLILQHWNSCDRVECSVCSPLKEQVVMASVMNYGHVNCDMCKLIRKNYCHYTCTLPCLMCAAGKTMTIKEKDGSFCLHFIRQLNGDDCSGHTCSYCSHMKKTESGTSSNSSTCFTICDKPNSCRLCSKESSLNKITLGKDYSSLNKITLDTEVVAEFMVKNDQTYGAAYRALGLQGYGKDIQSDFKAKETGKSQSPYRAGVRNKKLKVDKGTGWKEQVTFGFRNHFIGKIVQALLPVSSQTGELVMNATAYCTRIEHEIFQESSSQEEYLHLTLNRLHKIKASIKQQQLDEISEGSCKELLLKTDEPKSKKRKTVRDTSCEEEIEDDNGGLTENQLKYCQLYVSTKVLQTGNILSMNPMIQVIIFSGAFQAFELFNCCDSRTIGESTMLWHTFNLYLIPGNLWWTIKKDKAMLAIQALTETVCPLTDTDTEEFNGSAIDHYGKLMRVLFPTEPSRYHTELAEKFLVHVETVKDKAFVTAAVEHFMDYYHRFPGAQHRTILLNLMIKFIKEKWISRSDKYYNSYATKVYQTLKVLLSSGFAETITVLLLENWSCVCQYFMSNDIKDILKEIEKVVQRNAVKDTDQLLKLVETYLMEECVHEIHCGTLVKIFYKDEKTFASRVLGKIRDNKDKYTQTLLMKLSKYVKAISPSAPFSGVSSASNSLLLMALEACSTKCKTCKVVGSSAMTLEKCCRERFTEEVRRSNYCKLHILVDNLKEACQICEDNVTNGKLRFQERVINHLLEKFKTKEKTCEKIKAPFS</sequence>
<evidence type="ECO:0000256" key="8">
    <source>
        <dbReference type="ARBA" id="ARBA00023170"/>
    </source>
</evidence>
<evidence type="ECO:0000256" key="11">
    <source>
        <dbReference type="PROSITE-ProRule" id="PRU00203"/>
    </source>
</evidence>
<evidence type="ECO:0000256" key="1">
    <source>
        <dbReference type="ARBA" id="ARBA00004123"/>
    </source>
</evidence>
<reference evidence="15" key="1">
    <citation type="submission" date="2021-03" db="EMBL/GenBank/DDBJ databases">
        <authorList>
            <person name="Bekaert M."/>
        </authorList>
    </citation>
    <scope>NUCLEOTIDE SEQUENCE</scope>
</reference>
<keyword evidence="16" id="KW-1185">Reference proteome</keyword>
<dbReference type="SUPFAM" id="SSF57933">
    <property type="entry name" value="TAZ domain"/>
    <property type="match status" value="1"/>
</dbReference>
<dbReference type="Pfam" id="PF00105">
    <property type="entry name" value="zf-C4"/>
    <property type="match status" value="1"/>
</dbReference>
<dbReference type="SMART" id="SM00248">
    <property type="entry name" value="ANK"/>
    <property type="match status" value="4"/>
</dbReference>
<feature type="repeat" description="ANK" evidence="10">
    <location>
        <begin position="122"/>
        <end position="154"/>
    </location>
</feature>
<dbReference type="Pfam" id="PF00023">
    <property type="entry name" value="Ank"/>
    <property type="match status" value="1"/>
</dbReference>
<dbReference type="InterPro" id="IPR036770">
    <property type="entry name" value="Ankyrin_rpt-contain_sf"/>
</dbReference>
<name>A0A8S3SEN0_MYTED</name>
<keyword evidence="9" id="KW-0539">Nucleus</keyword>
<dbReference type="AlphaFoldDB" id="A0A8S3SEN0"/>
<accession>A0A8S3SEN0</accession>
<dbReference type="GO" id="GO:0008270">
    <property type="term" value="F:zinc ion binding"/>
    <property type="evidence" value="ECO:0007669"/>
    <property type="project" value="UniProtKB-KW"/>
</dbReference>
<feature type="repeat" description="ANK" evidence="10">
    <location>
        <begin position="89"/>
        <end position="121"/>
    </location>
</feature>
<comment type="subcellular location">
    <subcellularLocation>
        <location evidence="1">Nucleus</location>
    </subcellularLocation>
</comment>
<dbReference type="SMART" id="SM00399">
    <property type="entry name" value="ZnF_C4"/>
    <property type="match status" value="1"/>
</dbReference>
<dbReference type="SUPFAM" id="SSF57716">
    <property type="entry name" value="Glucocorticoid receptor-like (DNA-binding domain)"/>
    <property type="match status" value="1"/>
</dbReference>
<feature type="domain" description="Nuclear receptor" evidence="14">
    <location>
        <begin position="235"/>
        <end position="310"/>
    </location>
</feature>
<dbReference type="FunFam" id="3.30.50.10:FF:000003">
    <property type="entry name" value="Nuclear orphan receptor ROR-beta"/>
    <property type="match status" value="1"/>
</dbReference>
<dbReference type="Gene3D" id="1.10.246.20">
    <property type="entry name" value="Coactivator CBP, KIX domain"/>
    <property type="match status" value="1"/>
</dbReference>
<dbReference type="InterPro" id="IPR036529">
    <property type="entry name" value="KIX_dom_sf"/>
</dbReference>
<dbReference type="Gene3D" id="1.20.1020.10">
    <property type="entry name" value="TAZ domain"/>
    <property type="match status" value="1"/>
</dbReference>
<evidence type="ECO:0000313" key="15">
    <source>
        <dbReference type="EMBL" id="CAG2219331.1"/>
    </source>
</evidence>
<evidence type="ECO:0000256" key="4">
    <source>
        <dbReference type="ARBA" id="ARBA00022833"/>
    </source>
</evidence>